<reference evidence="2" key="1">
    <citation type="submission" date="2022-01" db="EMBL/GenBank/DDBJ databases">
        <authorList>
            <person name="Braso-Vives M."/>
        </authorList>
    </citation>
    <scope>NUCLEOTIDE SEQUENCE</scope>
</reference>
<dbReference type="Proteomes" id="UP000838412">
    <property type="component" value="Chromosome 8"/>
</dbReference>
<accession>A0A8K0F2D0</accession>
<evidence type="ECO:0000313" key="2">
    <source>
        <dbReference type="EMBL" id="CAH1272257.1"/>
    </source>
</evidence>
<evidence type="ECO:0000313" key="3">
    <source>
        <dbReference type="Proteomes" id="UP000838412"/>
    </source>
</evidence>
<keyword evidence="3" id="KW-1185">Reference proteome</keyword>
<organism evidence="2 3">
    <name type="scientific">Branchiostoma lanceolatum</name>
    <name type="common">Common lancelet</name>
    <name type="synonym">Amphioxus lanceolatum</name>
    <dbReference type="NCBI Taxonomy" id="7740"/>
    <lineage>
        <taxon>Eukaryota</taxon>
        <taxon>Metazoa</taxon>
        <taxon>Chordata</taxon>
        <taxon>Cephalochordata</taxon>
        <taxon>Leptocardii</taxon>
        <taxon>Amphioxiformes</taxon>
        <taxon>Branchiostomatidae</taxon>
        <taxon>Branchiostoma</taxon>
    </lineage>
</organism>
<evidence type="ECO:0000256" key="1">
    <source>
        <dbReference type="SAM" id="MobiDB-lite"/>
    </source>
</evidence>
<protein>
    <submittedName>
        <fullName evidence="2">Hypp4807 protein</fullName>
    </submittedName>
</protein>
<proteinExistence type="predicted"/>
<feature type="region of interest" description="Disordered" evidence="1">
    <location>
        <begin position="23"/>
        <end position="54"/>
    </location>
</feature>
<name>A0A8K0F2D0_BRALA</name>
<dbReference type="EMBL" id="OV696693">
    <property type="protein sequence ID" value="CAH1272257.1"/>
    <property type="molecule type" value="Genomic_DNA"/>
</dbReference>
<dbReference type="AlphaFoldDB" id="A0A8K0F2D0"/>
<gene>
    <name evidence="2" type="primary">Hypp4807</name>
    <name evidence="2" type="ORF">BLAG_LOCUS23952</name>
</gene>
<sequence>MLFGSFKYIANFPWTTLIGPESVTSAGPPVERFQGSERSRRQPLTGGTGGIRSDSSLTKVWDLVGLALEFKTLF</sequence>